<dbReference type="Pfam" id="PF17676">
    <property type="entry name" value="Peptidase_S66C"/>
    <property type="match status" value="1"/>
</dbReference>
<dbReference type="Pfam" id="PF02016">
    <property type="entry name" value="Peptidase_S66"/>
    <property type="match status" value="1"/>
</dbReference>
<evidence type="ECO:0000313" key="6">
    <source>
        <dbReference type="EMBL" id="MFD1373048.1"/>
    </source>
</evidence>
<dbReference type="EMBL" id="JBHTMK010000064">
    <property type="protein sequence ID" value="MFD1373048.1"/>
    <property type="molecule type" value="Genomic_DNA"/>
</dbReference>
<name>A0ABW4ASW1_9ACTN</name>
<dbReference type="InterPro" id="IPR027478">
    <property type="entry name" value="LdcA_N"/>
</dbReference>
<dbReference type="EC" id="3.4.-.-" evidence="6"/>
<feature type="domain" description="LD-carboxypeptidase N-terminal" evidence="4">
    <location>
        <begin position="15"/>
        <end position="134"/>
    </location>
</feature>
<dbReference type="InterPro" id="IPR027461">
    <property type="entry name" value="Carboxypeptidase_A_C_sf"/>
</dbReference>
<evidence type="ECO:0000256" key="2">
    <source>
        <dbReference type="ARBA" id="ARBA00022801"/>
    </source>
</evidence>
<evidence type="ECO:0000259" key="5">
    <source>
        <dbReference type="Pfam" id="PF17676"/>
    </source>
</evidence>
<dbReference type="RefSeq" id="WP_317796797.1">
    <property type="nucleotide sequence ID" value="NZ_AP028461.1"/>
</dbReference>
<dbReference type="CDD" id="cd07062">
    <property type="entry name" value="Peptidase_S66_mccF_like"/>
    <property type="match status" value="1"/>
</dbReference>
<dbReference type="InterPro" id="IPR040921">
    <property type="entry name" value="Peptidase_S66C"/>
</dbReference>
<dbReference type="Gene3D" id="3.50.30.60">
    <property type="entry name" value="LD-carboxypeptidase A C-terminal domain-like"/>
    <property type="match status" value="1"/>
</dbReference>
<dbReference type="PANTHER" id="PTHR30237:SF5">
    <property type="entry name" value="CARBOXYPEPTIDASE VC_A0337-RELATED"/>
    <property type="match status" value="1"/>
</dbReference>
<sequence>MTIRYPSPLRPGDLVGVTSPSSGVDESMSGRLQVAVETVRSRGYEVVVGECMDGARHVSAPAPQRAAELNRMLTDPAIRAVVPPWGGETAIDLLPLLDWDAISAAEPTWIVGYSDMATIITPLTLLTGVATVHGNNLMDTPYRPPAGLLSWLDVVTLAPGDSFTQSPPGRYRDKGWVDYRTNPEVDEFVLDAEGGWTRLDGAGDVDVEGRLIGGCIETLCNLAGTRYADTSALGADGLLVYVEAAGDDAATICRNLHGMRLNGFFDNTAAVIVGRTAAPPTGSLSQTEAVLDALGGLGVPIVADVECGHVAPYLPLVNGARGRLVFSADRAEITQTLD</sequence>
<protein>
    <submittedName>
        <fullName evidence="6">S66 peptidase family protein</fullName>
        <ecNumber evidence="6">3.4.-.-</ecNumber>
    </submittedName>
</protein>
<dbReference type="InterPro" id="IPR040449">
    <property type="entry name" value="Peptidase_S66_N"/>
</dbReference>
<keyword evidence="2 6" id="KW-0378">Hydrolase</keyword>
<evidence type="ECO:0000259" key="4">
    <source>
        <dbReference type="Pfam" id="PF02016"/>
    </source>
</evidence>
<organism evidence="6 7">
    <name type="scientific">Actinoplanes sichuanensis</name>
    <dbReference type="NCBI Taxonomy" id="512349"/>
    <lineage>
        <taxon>Bacteria</taxon>
        <taxon>Bacillati</taxon>
        <taxon>Actinomycetota</taxon>
        <taxon>Actinomycetes</taxon>
        <taxon>Micromonosporales</taxon>
        <taxon>Micromonosporaceae</taxon>
        <taxon>Actinoplanes</taxon>
    </lineage>
</organism>
<evidence type="ECO:0000256" key="3">
    <source>
        <dbReference type="SAM" id="MobiDB-lite"/>
    </source>
</evidence>
<comment type="caution">
    <text evidence="6">The sequence shown here is derived from an EMBL/GenBank/DDBJ whole genome shotgun (WGS) entry which is preliminary data.</text>
</comment>
<dbReference type="PIRSF" id="PIRSF028757">
    <property type="entry name" value="LD-carboxypeptidase"/>
    <property type="match status" value="1"/>
</dbReference>
<evidence type="ECO:0000313" key="7">
    <source>
        <dbReference type="Proteomes" id="UP001597183"/>
    </source>
</evidence>
<dbReference type="InterPro" id="IPR029062">
    <property type="entry name" value="Class_I_gatase-like"/>
</dbReference>
<dbReference type="SUPFAM" id="SSF141986">
    <property type="entry name" value="LD-carboxypeptidase A C-terminal domain-like"/>
    <property type="match status" value="1"/>
</dbReference>
<dbReference type="SUPFAM" id="SSF52317">
    <property type="entry name" value="Class I glutamine amidotransferase-like"/>
    <property type="match status" value="1"/>
</dbReference>
<dbReference type="Proteomes" id="UP001597183">
    <property type="component" value="Unassembled WGS sequence"/>
</dbReference>
<gene>
    <name evidence="6" type="ORF">ACFQ5G_47630</name>
</gene>
<dbReference type="PANTHER" id="PTHR30237">
    <property type="entry name" value="MURAMOYLTETRAPEPTIDE CARBOXYPEPTIDASE"/>
    <property type="match status" value="1"/>
</dbReference>
<keyword evidence="7" id="KW-1185">Reference proteome</keyword>
<accession>A0ABW4ASW1</accession>
<feature type="region of interest" description="Disordered" evidence="3">
    <location>
        <begin position="1"/>
        <end position="26"/>
    </location>
</feature>
<comment type="similarity">
    <text evidence="1">Belongs to the peptidase S66 family.</text>
</comment>
<feature type="domain" description="LD-carboxypeptidase C-terminal" evidence="5">
    <location>
        <begin position="208"/>
        <end position="324"/>
    </location>
</feature>
<dbReference type="Gene3D" id="3.40.50.10740">
    <property type="entry name" value="Class I glutamine amidotransferase-like"/>
    <property type="match status" value="1"/>
</dbReference>
<dbReference type="GO" id="GO:0016787">
    <property type="term" value="F:hydrolase activity"/>
    <property type="evidence" value="ECO:0007669"/>
    <property type="project" value="UniProtKB-KW"/>
</dbReference>
<reference evidence="7" key="1">
    <citation type="journal article" date="2019" name="Int. J. Syst. Evol. Microbiol.">
        <title>The Global Catalogue of Microorganisms (GCM) 10K type strain sequencing project: providing services to taxonomists for standard genome sequencing and annotation.</title>
        <authorList>
            <consortium name="The Broad Institute Genomics Platform"/>
            <consortium name="The Broad Institute Genome Sequencing Center for Infectious Disease"/>
            <person name="Wu L."/>
            <person name="Ma J."/>
        </authorList>
    </citation>
    <scope>NUCLEOTIDE SEQUENCE [LARGE SCALE GENOMIC DNA]</scope>
    <source>
        <strain evidence="7">CCM 7526</strain>
    </source>
</reference>
<proteinExistence type="inferred from homology"/>
<evidence type="ECO:0000256" key="1">
    <source>
        <dbReference type="ARBA" id="ARBA00010233"/>
    </source>
</evidence>
<dbReference type="InterPro" id="IPR003507">
    <property type="entry name" value="S66_fam"/>
</dbReference>